<dbReference type="RefSeq" id="WP_183108765.1">
    <property type="nucleotide sequence ID" value="NZ_MCIB01000012.1"/>
</dbReference>
<reference evidence="2 3" key="1">
    <citation type="submission" date="2016-08" db="EMBL/GenBank/DDBJ databases">
        <title>Novel Firmicutes and Novel Genomes.</title>
        <authorList>
            <person name="Poppleton D.I."/>
            <person name="Gribaldo S."/>
        </authorList>
    </citation>
    <scope>NUCLEOTIDE SEQUENCE [LARGE SCALE GENOMIC DNA]</scope>
    <source>
        <strain evidence="2 3">CTT3</strain>
    </source>
</reference>
<keyword evidence="1" id="KW-1133">Transmembrane helix</keyword>
<dbReference type="EMBL" id="MCIB01000012">
    <property type="protein sequence ID" value="RKD32281.1"/>
    <property type="molecule type" value="Genomic_DNA"/>
</dbReference>
<evidence type="ECO:0008006" key="4">
    <source>
        <dbReference type="Google" id="ProtNLM"/>
    </source>
</evidence>
<name>A0A419T491_9FIRM</name>
<organism evidence="2 3">
    <name type="scientific">Thermohalobacter berrensis</name>
    <dbReference type="NCBI Taxonomy" id="99594"/>
    <lineage>
        <taxon>Bacteria</taxon>
        <taxon>Bacillati</taxon>
        <taxon>Bacillota</taxon>
        <taxon>Tissierellia</taxon>
        <taxon>Tissierellales</taxon>
        <taxon>Thermohalobacteraceae</taxon>
        <taxon>Thermohalobacter</taxon>
    </lineage>
</organism>
<dbReference type="InterPro" id="IPR013783">
    <property type="entry name" value="Ig-like_fold"/>
</dbReference>
<evidence type="ECO:0000256" key="1">
    <source>
        <dbReference type="SAM" id="Phobius"/>
    </source>
</evidence>
<proteinExistence type="predicted"/>
<gene>
    <name evidence="2" type="ORF">BET03_02925</name>
</gene>
<feature type="transmembrane region" description="Helical" evidence="1">
    <location>
        <begin position="7"/>
        <end position="25"/>
    </location>
</feature>
<keyword evidence="1" id="KW-0472">Membrane</keyword>
<evidence type="ECO:0000313" key="3">
    <source>
        <dbReference type="Proteomes" id="UP000284177"/>
    </source>
</evidence>
<keyword evidence="1" id="KW-0812">Transmembrane</keyword>
<sequence>MKKLKNIVTFVIIPILIIILLYINASLQAAKYQDSTSKLNQYGAEITTNRELIKGKPNELIKVPLNIKNTGTMAWLKDDKNSINLSYHIFDINNEIIVYDGERTNLTKSVRSGEEIKLNGIVKMPEKPGKYKIEFDMVHEGVTWFKDKGSKTLSIKLEVE</sequence>
<dbReference type="AlphaFoldDB" id="A0A419T491"/>
<dbReference type="Gene3D" id="2.60.40.10">
    <property type="entry name" value="Immunoglobulins"/>
    <property type="match status" value="1"/>
</dbReference>
<evidence type="ECO:0000313" key="2">
    <source>
        <dbReference type="EMBL" id="RKD32281.1"/>
    </source>
</evidence>
<protein>
    <recommendedName>
        <fullName evidence="4">Intracellular proteinase inhibitor BsuPI domain-containing protein</fullName>
    </recommendedName>
</protein>
<accession>A0A419T491</accession>
<comment type="caution">
    <text evidence="2">The sequence shown here is derived from an EMBL/GenBank/DDBJ whole genome shotgun (WGS) entry which is preliminary data.</text>
</comment>
<dbReference type="Proteomes" id="UP000284177">
    <property type="component" value="Unassembled WGS sequence"/>
</dbReference>
<keyword evidence="3" id="KW-1185">Reference proteome</keyword>